<protein>
    <submittedName>
        <fullName evidence="1">Uncharacterized protein</fullName>
    </submittedName>
</protein>
<sequence>MTRFPKAPDDARRVAHSKSVLIVVRPENFVLLSDESALTQYQGDNPSLAFLSASDVVFTYLTV</sequence>
<reference evidence="1 2" key="1">
    <citation type="submission" date="2019-08" db="EMBL/GenBank/DDBJ databases">
        <title>Paraburkholderia sp. DCY113.</title>
        <authorList>
            <person name="Kang J."/>
        </authorList>
    </citation>
    <scope>NUCLEOTIDE SEQUENCE [LARGE SCALE GENOMIC DNA]</scope>
    <source>
        <strain evidence="1 2">DCY113</strain>
    </source>
</reference>
<organism evidence="1 2">
    <name type="scientific">Paraburkholderia panacisoli</name>
    <dbReference type="NCBI Taxonomy" id="2603818"/>
    <lineage>
        <taxon>Bacteria</taxon>
        <taxon>Pseudomonadati</taxon>
        <taxon>Pseudomonadota</taxon>
        <taxon>Betaproteobacteria</taxon>
        <taxon>Burkholderiales</taxon>
        <taxon>Burkholderiaceae</taxon>
        <taxon>Paraburkholderia</taxon>
    </lineage>
</organism>
<dbReference type="EMBL" id="VTUZ01000033">
    <property type="protein sequence ID" value="KAA1003762.1"/>
    <property type="molecule type" value="Genomic_DNA"/>
</dbReference>
<name>A0A5B0GKC1_9BURK</name>
<accession>A0A5B0GKC1</accession>
<proteinExistence type="predicted"/>
<evidence type="ECO:0000313" key="2">
    <source>
        <dbReference type="Proteomes" id="UP000325273"/>
    </source>
</evidence>
<gene>
    <name evidence="1" type="ORF">FVF58_35490</name>
</gene>
<dbReference type="Proteomes" id="UP000325273">
    <property type="component" value="Unassembled WGS sequence"/>
</dbReference>
<dbReference type="RefSeq" id="WP_149674381.1">
    <property type="nucleotide sequence ID" value="NZ_VTUZ01000033.1"/>
</dbReference>
<dbReference type="AlphaFoldDB" id="A0A5B0GKC1"/>
<comment type="caution">
    <text evidence="1">The sequence shown here is derived from an EMBL/GenBank/DDBJ whole genome shotgun (WGS) entry which is preliminary data.</text>
</comment>
<keyword evidence="2" id="KW-1185">Reference proteome</keyword>
<evidence type="ECO:0000313" key="1">
    <source>
        <dbReference type="EMBL" id="KAA1003762.1"/>
    </source>
</evidence>